<dbReference type="InterPro" id="IPR010985">
    <property type="entry name" value="Ribbon_hlx_hlx"/>
</dbReference>
<reference evidence="2" key="1">
    <citation type="submission" date="2019-08" db="EMBL/GenBank/DDBJ databases">
        <title>Carotenoids and Carotenoid Binding Proteins in the Halophilic Cyanobacterium Euhalothece sp. ZM00.</title>
        <authorList>
            <person name="Cho S.M."/>
            <person name="Song J.Y."/>
            <person name="Park Y.-I."/>
        </authorList>
    </citation>
    <scope>NUCLEOTIDE SEQUENCE [LARGE SCALE GENOMIC DNA]</scope>
    <source>
        <strain evidence="2">Z-M001</strain>
    </source>
</reference>
<dbReference type="InterPro" id="IPR002145">
    <property type="entry name" value="CopG"/>
</dbReference>
<evidence type="ECO:0000313" key="3">
    <source>
        <dbReference type="Proteomes" id="UP000318453"/>
    </source>
</evidence>
<dbReference type="EMBL" id="CP042326">
    <property type="protein sequence ID" value="QDZ39406.1"/>
    <property type="molecule type" value="Genomic_DNA"/>
</dbReference>
<dbReference type="RefSeq" id="WP_146295008.1">
    <property type="nucleotide sequence ID" value="NZ_CP042326.1"/>
</dbReference>
<dbReference type="KEGG" id="enn:FRE64_05375"/>
<keyword evidence="3" id="KW-1185">Reference proteome</keyword>
<accession>A0A5B8NK99</accession>
<gene>
    <name evidence="2" type="ORF">FRE64_05375</name>
</gene>
<dbReference type="Pfam" id="PF01402">
    <property type="entry name" value="RHH_1"/>
    <property type="match status" value="1"/>
</dbReference>
<dbReference type="Proteomes" id="UP000318453">
    <property type="component" value="Chromosome"/>
</dbReference>
<name>A0A5B8NK99_9CHRO</name>
<evidence type="ECO:0000259" key="1">
    <source>
        <dbReference type="Pfam" id="PF01402"/>
    </source>
</evidence>
<protein>
    <submittedName>
        <fullName evidence="2">CopG family transcriptional regulator</fullName>
    </submittedName>
</protein>
<feature type="domain" description="Ribbon-helix-helix protein CopG" evidence="1">
    <location>
        <begin position="7"/>
        <end position="41"/>
    </location>
</feature>
<organism evidence="2 3">
    <name type="scientific">Euhalothece natronophila Z-M001</name>
    <dbReference type="NCBI Taxonomy" id="522448"/>
    <lineage>
        <taxon>Bacteria</taxon>
        <taxon>Bacillati</taxon>
        <taxon>Cyanobacteriota</taxon>
        <taxon>Cyanophyceae</taxon>
        <taxon>Oscillatoriophycideae</taxon>
        <taxon>Chroococcales</taxon>
        <taxon>Halothecacae</taxon>
        <taxon>Halothece cluster</taxon>
        <taxon>Euhalothece</taxon>
    </lineage>
</organism>
<dbReference type="OrthoDB" id="573716at2"/>
<dbReference type="Gene3D" id="1.10.1220.10">
    <property type="entry name" value="Met repressor-like"/>
    <property type="match status" value="1"/>
</dbReference>
<dbReference type="AlphaFoldDB" id="A0A5B8NK99"/>
<dbReference type="GO" id="GO:0006355">
    <property type="term" value="P:regulation of DNA-templated transcription"/>
    <property type="evidence" value="ECO:0007669"/>
    <property type="project" value="InterPro"/>
</dbReference>
<sequence length="72" mass="8264">MMTDTMISLSEESQAKLRQLAQEKGKTPSEVIEEMIHFYLTHQTQKVPKSLGKGQSNLSDLSERVDELLWQD</sequence>
<proteinExistence type="predicted"/>
<dbReference type="SUPFAM" id="SSF47598">
    <property type="entry name" value="Ribbon-helix-helix"/>
    <property type="match status" value="1"/>
</dbReference>
<evidence type="ECO:0000313" key="2">
    <source>
        <dbReference type="EMBL" id="QDZ39406.1"/>
    </source>
</evidence>
<dbReference type="InterPro" id="IPR013321">
    <property type="entry name" value="Arc_rbn_hlx_hlx"/>
</dbReference>